<keyword evidence="12" id="KW-1185">Reference proteome</keyword>
<evidence type="ECO:0000256" key="2">
    <source>
        <dbReference type="ARBA" id="ARBA00008711"/>
    </source>
</evidence>
<accession>A0A1Q9JH44</accession>
<dbReference type="SUPFAM" id="SSF53155">
    <property type="entry name" value="Methylated DNA-protein cysteine methyltransferase domain"/>
    <property type="match status" value="1"/>
</dbReference>
<evidence type="ECO:0000256" key="6">
    <source>
        <dbReference type="ARBA" id="ARBA00022763"/>
    </source>
</evidence>
<proteinExistence type="inferred from homology"/>
<evidence type="ECO:0000256" key="8">
    <source>
        <dbReference type="ARBA" id="ARBA00049348"/>
    </source>
</evidence>
<feature type="domain" description="Methylguanine DNA methyltransferase ribonuclease-like" evidence="10">
    <location>
        <begin position="3"/>
        <end position="75"/>
    </location>
</feature>
<dbReference type="Gene3D" id="3.30.160.70">
    <property type="entry name" value="Methylated DNA-protein cysteine methyltransferase domain"/>
    <property type="match status" value="1"/>
</dbReference>
<dbReference type="SUPFAM" id="SSF46767">
    <property type="entry name" value="Methylated DNA-protein cysteine methyltransferase, C-terminal domain"/>
    <property type="match status" value="1"/>
</dbReference>
<comment type="similarity">
    <text evidence="2">Belongs to the MGMT family.</text>
</comment>
<protein>
    <recommendedName>
        <fullName evidence="3">methylated-DNA--[protein]-cysteine S-methyltransferase</fullName>
        <ecNumber evidence="3">2.1.1.63</ecNumber>
    </recommendedName>
</protein>
<dbReference type="FunFam" id="1.10.10.10:FF:000214">
    <property type="entry name" value="Methylated-DNA--protein-cysteine methyltransferase"/>
    <property type="match status" value="1"/>
</dbReference>
<dbReference type="PANTHER" id="PTHR10815">
    <property type="entry name" value="METHYLATED-DNA--PROTEIN-CYSTEINE METHYLTRANSFERASE"/>
    <property type="match status" value="1"/>
</dbReference>
<evidence type="ECO:0000256" key="4">
    <source>
        <dbReference type="ARBA" id="ARBA00022603"/>
    </source>
</evidence>
<dbReference type="InterPro" id="IPR036631">
    <property type="entry name" value="MGMT_N_sf"/>
</dbReference>
<evidence type="ECO:0000256" key="7">
    <source>
        <dbReference type="ARBA" id="ARBA00023204"/>
    </source>
</evidence>
<dbReference type="EC" id="2.1.1.63" evidence="3"/>
<dbReference type="Proteomes" id="UP000187404">
    <property type="component" value="Unassembled WGS sequence"/>
</dbReference>
<evidence type="ECO:0000256" key="3">
    <source>
        <dbReference type="ARBA" id="ARBA00011918"/>
    </source>
</evidence>
<dbReference type="RefSeq" id="WP_075712532.1">
    <property type="nucleotide sequence ID" value="NZ_MJIE01000001.1"/>
</dbReference>
<reference evidence="11 12" key="1">
    <citation type="journal article" date="2016" name="Appl. Environ. Microbiol.">
        <title>Function and Phylogeny of Bacterial Butyryl Coenzyme A:Acetate Transferases and Their Diversity in the Proximal Colon of Swine.</title>
        <authorList>
            <person name="Trachsel J."/>
            <person name="Bayles D.O."/>
            <person name="Looft T."/>
            <person name="Levine U.Y."/>
            <person name="Allen H.K."/>
        </authorList>
    </citation>
    <scope>NUCLEOTIDE SEQUENCE [LARGE SCALE GENOMIC DNA]</scope>
    <source>
        <strain evidence="11 12">68-3-10</strain>
    </source>
</reference>
<dbReference type="InterPro" id="IPR008332">
    <property type="entry name" value="MethylG_MeTrfase_N"/>
</dbReference>
<dbReference type="InterPro" id="IPR036217">
    <property type="entry name" value="MethylDNA_cys_MeTrfase_DNAb"/>
</dbReference>
<dbReference type="AlphaFoldDB" id="A0A1Q9JH44"/>
<feature type="domain" description="Methylated-DNA-[protein]-cysteine S-methyltransferase DNA binding" evidence="9">
    <location>
        <begin position="81"/>
        <end position="166"/>
    </location>
</feature>
<evidence type="ECO:0000313" key="11">
    <source>
        <dbReference type="EMBL" id="OLR55538.1"/>
    </source>
</evidence>
<dbReference type="GO" id="GO:0006281">
    <property type="term" value="P:DNA repair"/>
    <property type="evidence" value="ECO:0007669"/>
    <property type="project" value="UniProtKB-KW"/>
</dbReference>
<keyword evidence="5 11" id="KW-0808">Transferase</keyword>
<keyword evidence="4 11" id="KW-0489">Methyltransferase</keyword>
<dbReference type="EMBL" id="MJIE01000001">
    <property type="protein sequence ID" value="OLR55538.1"/>
    <property type="molecule type" value="Genomic_DNA"/>
</dbReference>
<evidence type="ECO:0000313" key="12">
    <source>
        <dbReference type="Proteomes" id="UP000187404"/>
    </source>
</evidence>
<gene>
    <name evidence="11" type="ORF">BHK98_05340</name>
</gene>
<keyword evidence="6" id="KW-0227">DNA damage</keyword>
<dbReference type="GO" id="GO:0032259">
    <property type="term" value="P:methylation"/>
    <property type="evidence" value="ECO:0007669"/>
    <property type="project" value="UniProtKB-KW"/>
</dbReference>
<dbReference type="InterPro" id="IPR036388">
    <property type="entry name" value="WH-like_DNA-bd_sf"/>
</dbReference>
<evidence type="ECO:0000256" key="1">
    <source>
        <dbReference type="ARBA" id="ARBA00001286"/>
    </source>
</evidence>
<dbReference type="NCBIfam" id="TIGR00589">
    <property type="entry name" value="ogt"/>
    <property type="match status" value="1"/>
</dbReference>
<dbReference type="OrthoDB" id="9789813at2"/>
<evidence type="ECO:0000256" key="5">
    <source>
        <dbReference type="ARBA" id="ARBA00022679"/>
    </source>
</evidence>
<dbReference type="InterPro" id="IPR001497">
    <property type="entry name" value="MethylDNA_cys_MeTrfase_AS"/>
</dbReference>
<sequence>MSYCMKYDSPLGIMTMYSEDGEKLYALWFDRQKYDRSLMDEAEQPVEQELPVFLRTKEWLDLYFEGKDPGFLPPLELTGSDFRRMVSCEMLKIPFGQTTTYGRIAEAVAEKTGKNRVSAQAVGGAVGHNPLTIIVPCHRVVGKSGSLTGYAGGMDKKIKLLQNEGVDLADRGLFVPENLR</sequence>
<comment type="catalytic activity">
    <reaction evidence="8">
        <text>a 6-O-methyl-2'-deoxyguanosine in DNA + L-cysteinyl-[protein] = S-methyl-L-cysteinyl-[protein] + a 2'-deoxyguanosine in DNA</text>
        <dbReference type="Rhea" id="RHEA:24000"/>
        <dbReference type="Rhea" id="RHEA-COMP:10131"/>
        <dbReference type="Rhea" id="RHEA-COMP:10132"/>
        <dbReference type="Rhea" id="RHEA-COMP:11367"/>
        <dbReference type="Rhea" id="RHEA-COMP:11368"/>
        <dbReference type="ChEBI" id="CHEBI:29950"/>
        <dbReference type="ChEBI" id="CHEBI:82612"/>
        <dbReference type="ChEBI" id="CHEBI:85445"/>
        <dbReference type="ChEBI" id="CHEBI:85448"/>
        <dbReference type="EC" id="2.1.1.63"/>
    </reaction>
</comment>
<dbReference type="InterPro" id="IPR014048">
    <property type="entry name" value="MethylDNA_cys_MeTrfase_DNA-bd"/>
</dbReference>
<dbReference type="Pfam" id="PF01035">
    <property type="entry name" value="DNA_binding_1"/>
    <property type="match status" value="1"/>
</dbReference>
<dbReference type="Pfam" id="PF02870">
    <property type="entry name" value="Methyltransf_1N"/>
    <property type="match status" value="1"/>
</dbReference>
<comment type="caution">
    <text evidence="11">The sequence shown here is derived from an EMBL/GenBank/DDBJ whole genome shotgun (WGS) entry which is preliminary data.</text>
</comment>
<dbReference type="Gene3D" id="1.10.10.10">
    <property type="entry name" value="Winged helix-like DNA-binding domain superfamily/Winged helix DNA-binding domain"/>
    <property type="match status" value="1"/>
</dbReference>
<evidence type="ECO:0000259" key="10">
    <source>
        <dbReference type="Pfam" id="PF02870"/>
    </source>
</evidence>
<keyword evidence="7" id="KW-0234">DNA repair</keyword>
<evidence type="ECO:0000259" key="9">
    <source>
        <dbReference type="Pfam" id="PF01035"/>
    </source>
</evidence>
<dbReference type="PANTHER" id="PTHR10815:SF5">
    <property type="entry name" value="METHYLATED-DNA--PROTEIN-CYSTEINE METHYLTRANSFERASE"/>
    <property type="match status" value="1"/>
</dbReference>
<dbReference type="STRING" id="1261640.BHK98_05340"/>
<comment type="catalytic activity">
    <reaction evidence="1">
        <text>a 4-O-methyl-thymidine in DNA + L-cysteinyl-[protein] = a thymidine in DNA + S-methyl-L-cysteinyl-[protein]</text>
        <dbReference type="Rhea" id="RHEA:53428"/>
        <dbReference type="Rhea" id="RHEA-COMP:10131"/>
        <dbReference type="Rhea" id="RHEA-COMP:10132"/>
        <dbReference type="Rhea" id="RHEA-COMP:13555"/>
        <dbReference type="Rhea" id="RHEA-COMP:13556"/>
        <dbReference type="ChEBI" id="CHEBI:29950"/>
        <dbReference type="ChEBI" id="CHEBI:82612"/>
        <dbReference type="ChEBI" id="CHEBI:137386"/>
        <dbReference type="ChEBI" id="CHEBI:137387"/>
        <dbReference type="EC" id="2.1.1.63"/>
    </reaction>
</comment>
<dbReference type="GO" id="GO:0003908">
    <property type="term" value="F:methylated-DNA-[protein]-cysteine S-methyltransferase activity"/>
    <property type="evidence" value="ECO:0007669"/>
    <property type="project" value="UniProtKB-EC"/>
</dbReference>
<dbReference type="PROSITE" id="PS00374">
    <property type="entry name" value="MGMT"/>
    <property type="match status" value="1"/>
</dbReference>
<organism evidence="11 12">
    <name type="scientific">Hornefia porci</name>
    <dbReference type="NCBI Taxonomy" id="2652292"/>
    <lineage>
        <taxon>Bacteria</taxon>
        <taxon>Bacillati</taxon>
        <taxon>Bacillota</taxon>
        <taxon>Clostridia</taxon>
        <taxon>Peptostreptococcales</taxon>
        <taxon>Anaerovoracaceae</taxon>
        <taxon>Hornefia</taxon>
    </lineage>
</organism>
<name>A0A1Q9JH44_9FIRM</name>
<dbReference type="CDD" id="cd06445">
    <property type="entry name" value="ATase"/>
    <property type="match status" value="1"/>
</dbReference>